<proteinExistence type="predicted"/>
<dbReference type="PROSITE" id="PS50089">
    <property type="entry name" value="ZF_RING_2"/>
    <property type="match status" value="1"/>
</dbReference>
<dbReference type="Pfam" id="PF13639">
    <property type="entry name" value="zf-RING_2"/>
    <property type="match status" value="1"/>
</dbReference>
<evidence type="ECO:0000256" key="2">
    <source>
        <dbReference type="ARBA" id="ARBA00022771"/>
    </source>
</evidence>
<dbReference type="SUPFAM" id="SSF57850">
    <property type="entry name" value="RING/U-box"/>
    <property type="match status" value="1"/>
</dbReference>
<keyword evidence="1" id="KW-0479">Metal-binding</keyword>
<dbReference type="PANTHER" id="PTHR45676:SF41">
    <property type="entry name" value="RING-H2 FINGER PROTEIN ATL66"/>
    <property type="match status" value="1"/>
</dbReference>
<evidence type="ECO:0000313" key="6">
    <source>
        <dbReference type="EMBL" id="AIZ48637.1"/>
    </source>
</evidence>
<keyword evidence="7" id="KW-1185">Reference proteome</keyword>
<dbReference type="SMART" id="SM00184">
    <property type="entry name" value="RING"/>
    <property type="match status" value="1"/>
</dbReference>
<feature type="domain" description="RING-type" evidence="5">
    <location>
        <begin position="140"/>
        <end position="187"/>
    </location>
</feature>
<sequence length="197" mass="22837">MSRMQTDVPLSDDDAFRAGQMSFDYDDGTVASATTPDTSDNTNHYYFDSDENDGYDEDSFDIWTLHTVPADREFNILRIMELFHNEMQEDEAAVVETFRMNAVDDDDDDDEEENQAFVPRNLFLVTNKNRNETSIINDDCCICLEKLEDIHSKEDKQISQIEDCHHGFCSDCLFNWLREHSMCPVCRTPCVKINLCK</sequence>
<evidence type="ECO:0000256" key="1">
    <source>
        <dbReference type="ARBA" id="ARBA00022723"/>
    </source>
</evidence>
<dbReference type="InterPro" id="IPR017907">
    <property type="entry name" value="Znf_RING_CS"/>
</dbReference>
<name>A0A0A7KRF7_9ABAC</name>
<dbReference type="PANTHER" id="PTHR45676">
    <property type="entry name" value="RING-H2 FINGER PROTEIN ATL51-RELATED"/>
    <property type="match status" value="1"/>
</dbReference>
<evidence type="ECO:0000256" key="4">
    <source>
        <dbReference type="PROSITE-ProRule" id="PRU00175"/>
    </source>
</evidence>
<dbReference type="PROSITE" id="PS00518">
    <property type="entry name" value="ZF_RING_1"/>
    <property type="match status" value="1"/>
</dbReference>
<protein>
    <submittedName>
        <fullName evidence="6">Asb080</fullName>
    </submittedName>
</protein>
<evidence type="ECO:0000313" key="7">
    <source>
        <dbReference type="Proteomes" id="UP000202327"/>
    </source>
</evidence>
<evidence type="ECO:0000259" key="5">
    <source>
        <dbReference type="PROSITE" id="PS50089"/>
    </source>
</evidence>
<dbReference type="RefSeq" id="YP_009112641.1">
    <property type="nucleotide sequence ID" value="NC_025960.1"/>
</dbReference>
<dbReference type="KEGG" id="vg:22619670"/>
<keyword evidence="3" id="KW-0862">Zinc</keyword>
<keyword evidence="2 4" id="KW-0863">Zinc-finger</keyword>
<dbReference type="GeneID" id="22619670"/>
<accession>A0A0A7KRF7</accession>
<dbReference type="OrthoDB" id="28393at10239"/>
<reference evidence="6 7" key="1">
    <citation type="journal article" date="2015" name="Virus Genes">
        <title>The genome sequence of Agrotis segetum nucleopolyhedrovirus B (AgseNPV-B) reveals a new baculovirus species within the Agrotis baculovirus complex.</title>
        <authorList>
            <person name="Wennmann J.T."/>
            <person name="Gueli Alletti G."/>
            <person name="Jehle J.A."/>
        </authorList>
    </citation>
    <scope>NUCLEOTIDE SEQUENCE [LARGE SCALE GENOMIC DNA]</scope>
    <source>
        <strain evidence="6">English</strain>
    </source>
</reference>
<organism evidence="6 7">
    <name type="scientific">Agrotis segetum nucleopolyhedrovirus B</name>
    <dbReference type="NCBI Taxonomy" id="1580580"/>
    <lineage>
        <taxon>Viruses</taxon>
        <taxon>Viruses incertae sedis</taxon>
        <taxon>Naldaviricetes</taxon>
        <taxon>Lefavirales</taxon>
        <taxon>Baculoviridae</taxon>
        <taxon>Alphabaculovirus</taxon>
        <taxon>Alphabaculovirus alteragsegetum</taxon>
    </lineage>
</organism>
<dbReference type="InterPro" id="IPR013083">
    <property type="entry name" value="Znf_RING/FYVE/PHD"/>
</dbReference>
<dbReference type="EMBL" id="KM102981">
    <property type="protein sequence ID" value="AIZ48637.1"/>
    <property type="molecule type" value="Genomic_DNA"/>
</dbReference>
<dbReference type="GO" id="GO:0008270">
    <property type="term" value="F:zinc ion binding"/>
    <property type="evidence" value="ECO:0007669"/>
    <property type="project" value="UniProtKB-KW"/>
</dbReference>
<dbReference type="Proteomes" id="UP000202327">
    <property type="component" value="Segment"/>
</dbReference>
<dbReference type="InterPro" id="IPR001841">
    <property type="entry name" value="Znf_RING"/>
</dbReference>
<dbReference type="Gene3D" id="3.30.40.10">
    <property type="entry name" value="Zinc/RING finger domain, C3HC4 (zinc finger)"/>
    <property type="match status" value="1"/>
</dbReference>
<evidence type="ECO:0000256" key="3">
    <source>
        <dbReference type="ARBA" id="ARBA00022833"/>
    </source>
</evidence>